<sequence length="252" mass="29082">MTHKRARLEYWLSKMIDVVPSNLKRLWAAEDELRTWATEVIASEPYLRDHLQLIEAYMDCVETARRAGPSGDRHVALMGLFLRTFDASSYCVRSAMSGNYTGCAMYARDLLETQFLLGYLMDEPGRPEEWLSTDPKNTPVKYRPIEIRKYLDNRDGFEMRRREQNYKALSTLGSHPSPGGFELKRDGSKAIRSGPFKQRNTLELCIQEAARVILPLCGLLREYCKAEVENGQKISSRLGLLLQRTREKYFTD</sequence>
<comment type="caution">
    <text evidence="1">The sequence shown here is derived from an EMBL/GenBank/DDBJ whole genome shotgun (WGS) entry which is preliminary data.</text>
</comment>
<organism evidence="1 2">
    <name type="scientific">Maritimibacter fusiformis</name>
    <dbReference type="NCBI Taxonomy" id="2603819"/>
    <lineage>
        <taxon>Bacteria</taxon>
        <taxon>Pseudomonadati</taxon>
        <taxon>Pseudomonadota</taxon>
        <taxon>Alphaproteobacteria</taxon>
        <taxon>Rhodobacterales</taxon>
        <taxon>Roseobacteraceae</taxon>
        <taxon>Maritimibacter</taxon>
    </lineage>
</organism>
<dbReference type="Proteomes" id="UP000322080">
    <property type="component" value="Unassembled WGS sequence"/>
</dbReference>
<protein>
    <submittedName>
        <fullName evidence="1">Uncharacterized protein</fullName>
    </submittedName>
</protein>
<gene>
    <name evidence="1" type="ORF">FVF75_05650</name>
</gene>
<dbReference type="EMBL" id="VSIY01000004">
    <property type="protein sequence ID" value="TYB82212.1"/>
    <property type="molecule type" value="Genomic_DNA"/>
</dbReference>
<accession>A0A5D0RL32</accession>
<reference evidence="1 2" key="1">
    <citation type="submission" date="2019-08" db="EMBL/GenBank/DDBJ databases">
        <title>Identification of a novel species of the genus Boseongicola.</title>
        <authorList>
            <person name="Zhang X.-Q."/>
        </authorList>
    </citation>
    <scope>NUCLEOTIDE SEQUENCE [LARGE SCALE GENOMIC DNA]</scope>
    <source>
        <strain evidence="1 2">HY14</strain>
    </source>
</reference>
<name>A0A5D0RL32_9RHOB</name>
<evidence type="ECO:0000313" key="1">
    <source>
        <dbReference type="EMBL" id="TYB82212.1"/>
    </source>
</evidence>
<keyword evidence="2" id="KW-1185">Reference proteome</keyword>
<dbReference type="AlphaFoldDB" id="A0A5D0RL32"/>
<evidence type="ECO:0000313" key="2">
    <source>
        <dbReference type="Proteomes" id="UP000322080"/>
    </source>
</evidence>
<proteinExistence type="predicted"/>